<dbReference type="SUPFAM" id="SSF51735">
    <property type="entry name" value="NAD(P)-binding Rossmann-fold domains"/>
    <property type="match status" value="1"/>
</dbReference>
<dbReference type="RefSeq" id="WP_097209248.1">
    <property type="nucleotide sequence ID" value="NZ_JACHXB010000002.1"/>
</dbReference>
<dbReference type="PANTHER" id="PTHR43391:SF82">
    <property type="entry name" value="OXIDOREDUCTASE SADH-RELATED"/>
    <property type="match status" value="1"/>
</dbReference>
<dbReference type="Gene3D" id="3.40.50.720">
    <property type="entry name" value="NAD(P)-binding Rossmann-like Domain"/>
    <property type="match status" value="1"/>
</dbReference>
<dbReference type="EMBL" id="OBDO01000017">
    <property type="protein sequence ID" value="SNX99348.1"/>
    <property type="molecule type" value="Genomic_DNA"/>
</dbReference>
<dbReference type="Proteomes" id="UP000219514">
    <property type="component" value="Unassembled WGS sequence"/>
</dbReference>
<dbReference type="Pfam" id="PF00106">
    <property type="entry name" value="adh_short"/>
    <property type="match status" value="1"/>
</dbReference>
<dbReference type="InterPro" id="IPR036291">
    <property type="entry name" value="NAD(P)-bd_dom_sf"/>
</dbReference>
<evidence type="ECO:0000256" key="3">
    <source>
        <dbReference type="RuleBase" id="RU000363"/>
    </source>
</evidence>
<dbReference type="PANTHER" id="PTHR43391">
    <property type="entry name" value="RETINOL DEHYDROGENASE-RELATED"/>
    <property type="match status" value="1"/>
</dbReference>
<dbReference type="InterPro" id="IPR002347">
    <property type="entry name" value="SDR_fam"/>
</dbReference>
<accession>A0A285EJQ5</accession>
<reference evidence="4 5" key="1">
    <citation type="submission" date="2017-09" db="EMBL/GenBank/DDBJ databases">
        <authorList>
            <person name="Ehlers B."/>
            <person name="Leendertz F.H."/>
        </authorList>
    </citation>
    <scope>NUCLEOTIDE SEQUENCE [LARGE SCALE GENOMIC DNA]</scope>
    <source>
        <strain evidence="4 5">DSM 46844</strain>
    </source>
</reference>
<protein>
    <submittedName>
        <fullName evidence="4">Short-chain dehydrogenase</fullName>
    </submittedName>
</protein>
<evidence type="ECO:0000313" key="5">
    <source>
        <dbReference type="Proteomes" id="UP000219514"/>
    </source>
</evidence>
<dbReference type="PROSITE" id="PS00061">
    <property type="entry name" value="ADH_SHORT"/>
    <property type="match status" value="1"/>
</dbReference>
<keyword evidence="5" id="KW-1185">Reference proteome</keyword>
<organism evidence="4 5">
    <name type="scientific">Geodermatophilus sabuli</name>
    <dbReference type="NCBI Taxonomy" id="1564158"/>
    <lineage>
        <taxon>Bacteria</taxon>
        <taxon>Bacillati</taxon>
        <taxon>Actinomycetota</taxon>
        <taxon>Actinomycetes</taxon>
        <taxon>Geodermatophilales</taxon>
        <taxon>Geodermatophilaceae</taxon>
        <taxon>Geodermatophilus</taxon>
    </lineage>
</organism>
<name>A0A285EJQ5_9ACTN</name>
<evidence type="ECO:0000256" key="1">
    <source>
        <dbReference type="ARBA" id="ARBA00006484"/>
    </source>
</evidence>
<dbReference type="OrthoDB" id="3691025at2"/>
<proteinExistence type="inferred from homology"/>
<dbReference type="AlphaFoldDB" id="A0A285EJQ5"/>
<evidence type="ECO:0000313" key="4">
    <source>
        <dbReference type="EMBL" id="SNX99348.1"/>
    </source>
</evidence>
<keyword evidence="2" id="KW-0560">Oxidoreductase</keyword>
<dbReference type="InterPro" id="IPR020904">
    <property type="entry name" value="Sc_DH/Rdtase_CS"/>
</dbReference>
<dbReference type="PRINTS" id="PR00080">
    <property type="entry name" value="SDRFAMILY"/>
</dbReference>
<dbReference type="GO" id="GO:0016491">
    <property type="term" value="F:oxidoreductase activity"/>
    <property type="evidence" value="ECO:0007669"/>
    <property type="project" value="UniProtKB-KW"/>
</dbReference>
<sequence>MDATGAGATGVIAPGRVAVVTGAASGIGLGLTRRFAAEGMRVVMADVEAPVLEAAAADLARTGAQVLPVRTDVADAASVAALRDAALAEFGAVHLLCNNAGVGGSQDPLWEVPLGDLEWVFGVNLWGVVHGVRAFLPVLQEQDAAHIVTTSSVFGLFAGSLGAYGASKHAAVALTESLHFQLREAGSHVGVTLLCPSAVRTNFDTSSRNRPASAGPAADTGAVTRAARAELHARSAPPREPDEVAELVVDAVRTGRFYVLTNAARDGAIRGRAEEVIAGGPPTPPLSW</sequence>
<dbReference type="PRINTS" id="PR00081">
    <property type="entry name" value="GDHRDH"/>
</dbReference>
<gene>
    <name evidence="4" type="ORF">SAMN06893097_11755</name>
</gene>
<evidence type="ECO:0000256" key="2">
    <source>
        <dbReference type="ARBA" id="ARBA00023002"/>
    </source>
</evidence>
<dbReference type="CDD" id="cd05233">
    <property type="entry name" value="SDR_c"/>
    <property type="match status" value="1"/>
</dbReference>
<comment type="similarity">
    <text evidence="1 3">Belongs to the short-chain dehydrogenases/reductases (SDR) family.</text>
</comment>